<dbReference type="Pfam" id="PF01841">
    <property type="entry name" value="Transglut_core"/>
    <property type="match status" value="1"/>
</dbReference>
<dbReference type="Pfam" id="PF13306">
    <property type="entry name" value="LRR_5"/>
    <property type="match status" value="1"/>
</dbReference>
<dbReference type="InterPro" id="IPR002931">
    <property type="entry name" value="Transglutaminase-like"/>
</dbReference>
<dbReference type="InterPro" id="IPR038765">
    <property type="entry name" value="Papain-like_cys_pep_sf"/>
</dbReference>
<accession>A0A1I5C330</accession>
<dbReference type="EMBL" id="FOWD01000002">
    <property type="protein sequence ID" value="SFN81337.1"/>
    <property type="molecule type" value="Genomic_DNA"/>
</dbReference>
<keyword evidence="3" id="KW-1185">Reference proteome</keyword>
<dbReference type="InterPro" id="IPR032675">
    <property type="entry name" value="LRR_dom_sf"/>
</dbReference>
<name>A0A1I5C330_9FIRM</name>
<dbReference type="InterPro" id="IPR026906">
    <property type="entry name" value="LRR_5"/>
</dbReference>
<evidence type="ECO:0000313" key="2">
    <source>
        <dbReference type="EMBL" id="SFN81337.1"/>
    </source>
</evidence>
<reference evidence="2 3" key="1">
    <citation type="submission" date="2016-10" db="EMBL/GenBank/DDBJ databases">
        <authorList>
            <person name="de Groot N.N."/>
        </authorList>
    </citation>
    <scope>NUCLEOTIDE SEQUENCE [LARGE SCALE GENOMIC DNA]</scope>
    <source>
        <strain evidence="2 3">DSM 1283</strain>
    </source>
</reference>
<evidence type="ECO:0000259" key="1">
    <source>
        <dbReference type="Pfam" id="PF01841"/>
    </source>
</evidence>
<dbReference type="SUPFAM" id="SSF54001">
    <property type="entry name" value="Cysteine proteinases"/>
    <property type="match status" value="1"/>
</dbReference>
<dbReference type="RefSeq" id="WP_170847855.1">
    <property type="nucleotide sequence ID" value="NZ_BAABFM010000017.1"/>
</dbReference>
<dbReference type="AlphaFoldDB" id="A0A1I5C330"/>
<dbReference type="Gene3D" id="3.10.620.30">
    <property type="match status" value="1"/>
</dbReference>
<organism evidence="2 3">
    <name type="scientific">Anaerocolumna aminovalerica</name>
    <dbReference type="NCBI Taxonomy" id="1527"/>
    <lineage>
        <taxon>Bacteria</taxon>
        <taxon>Bacillati</taxon>
        <taxon>Bacillota</taxon>
        <taxon>Clostridia</taxon>
        <taxon>Lachnospirales</taxon>
        <taxon>Lachnospiraceae</taxon>
        <taxon>Anaerocolumna</taxon>
    </lineage>
</organism>
<feature type="domain" description="Transglutaminase-like" evidence="1">
    <location>
        <begin position="332"/>
        <end position="449"/>
    </location>
</feature>
<gene>
    <name evidence="2" type="ORF">SAMN04489757_10296</name>
</gene>
<evidence type="ECO:0000313" key="3">
    <source>
        <dbReference type="Proteomes" id="UP000198806"/>
    </source>
</evidence>
<proteinExistence type="predicted"/>
<sequence>MKKHLSIMALVLTLIVYPYGIASAKYTVYDYSWTDPEFFCDYTVTLPNNTNLTFKFNIIKDADVNTPGEVEFLFYDNDNNEDEYEILIPEKLQYNNFEYIVTRFGWGDKTKNLTIKLPNTVRCILKDSFNEIENLSINLPSSLEEIQDNTFVNCKIKSVSLDEGNYYFKVENNSIYSSDGKIAYHINVPNSGLVKVKEGIEHIRAGALHDNLKELILPKSLKIMDEYIYDIQYIEFKSKNPPALKSNLHPPYSDEYENYILVPKGSIKFYEKAKFIGAGRAFFPWRIKEENKLYNKTMKYLKKISTTKKLKSALVKPNGLTNQQWKQIVKKSDEITKGAKTDEEKAFKIYDWIINNFTYDYTAVDNSKGEAGTVRYAMVVRKNYDIKANYTYTAFKNKKGIDYAFVNVTTALMRAAGLPCHTILPEDTNQSWGTHFPLYVNIVFYNNSWHLVNTANGCINYVNDFGKYTRYNQNFNYFNYSWRAWALQEYNIPAIIDEIIPIKSTEEWLYSRK</sequence>
<dbReference type="Gene3D" id="3.80.10.10">
    <property type="entry name" value="Ribonuclease Inhibitor"/>
    <property type="match status" value="1"/>
</dbReference>
<dbReference type="Proteomes" id="UP000198806">
    <property type="component" value="Unassembled WGS sequence"/>
</dbReference>
<protein>
    <submittedName>
        <fullName evidence="2">Leucine rich repeat-containing protein</fullName>
    </submittedName>
</protein>